<dbReference type="Proteomes" id="UP000000763">
    <property type="component" value="Chromosome 3"/>
</dbReference>
<proteinExistence type="predicted"/>
<protein>
    <submittedName>
        <fullName evidence="1">Os03g0439300 protein</fullName>
    </submittedName>
</protein>
<sequence>MKRRIMRLFKKGSSTQLSRHQDESSARSSIDVLMEDADVPPRLLHDSDLDLACDREIQAYRMLKDRSFAHTRAYDPELLQKIVRSYVDEAYLVQGHTHKHEPDNTLVFFFLGCTNMISLPNPGYHLYNCDELTIPLQMIEEFHAGASHRATRNMAGEEVEESTSSPLVQMYEVDWALIGDAPDWTQVPQRDAGGTCLMTHTGGTPVLQVPVASLHPHGCVTRSPLVGIWTQEWQQNIDARLSNLDNMMYQQQADLQAYFRH</sequence>
<dbReference type="AlphaFoldDB" id="Q0DQX2"/>
<evidence type="ECO:0000313" key="2">
    <source>
        <dbReference type="Proteomes" id="UP000000763"/>
    </source>
</evidence>
<gene>
    <name evidence="1" type="ordered locus">Os03g0439300</name>
</gene>
<organism evidence="1 2">
    <name type="scientific">Oryza sativa subsp. japonica</name>
    <name type="common">Rice</name>
    <dbReference type="NCBI Taxonomy" id="39947"/>
    <lineage>
        <taxon>Eukaryota</taxon>
        <taxon>Viridiplantae</taxon>
        <taxon>Streptophyta</taxon>
        <taxon>Embryophyta</taxon>
        <taxon>Tracheophyta</taxon>
        <taxon>Spermatophyta</taxon>
        <taxon>Magnoliopsida</taxon>
        <taxon>Liliopsida</taxon>
        <taxon>Poales</taxon>
        <taxon>Poaceae</taxon>
        <taxon>BOP clade</taxon>
        <taxon>Oryzoideae</taxon>
        <taxon>Oryzeae</taxon>
        <taxon>Oryzinae</taxon>
        <taxon>Oryza</taxon>
        <taxon>Oryza sativa</taxon>
    </lineage>
</organism>
<reference evidence="1 2" key="1">
    <citation type="journal article" date="2005" name="Nature">
        <title>The map-based sequence of the rice genome.</title>
        <authorList>
            <consortium name="International rice genome sequencing project (IRGSP)"/>
            <person name="Matsumoto T."/>
            <person name="Wu J."/>
            <person name="Kanamori H."/>
            <person name="Katayose Y."/>
            <person name="Fujisawa M."/>
            <person name="Namiki N."/>
            <person name="Mizuno H."/>
            <person name="Yamamoto K."/>
            <person name="Antonio B.A."/>
            <person name="Baba T."/>
            <person name="Sakata K."/>
            <person name="Nagamura Y."/>
            <person name="Aoki H."/>
            <person name="Arikawa K."/>
            <person name="Arita K."/>
            <person name="Bito T."/>
            <person name="Chiden Y."/>
            <person name="Fujitsuka N."/>
            <person name="Fukunaka R."/>
            <person name="Hamada M."/>
            <person name="Harada C."/>
            <person name="Hayashi A."/>
            <person name="Hijishita S."/>
            <person name="Honda M."/>
            <person name="Hosokawa S."/>
            <person name="Ichikawa Y."/>
            <person name="Idonuma A."/>
            <person name="Iijima M."/>
            <person name="Ikeda M."/>
            <person name="Ikeno M."/>
            <person name="Ito K."/>
            <person name="Ito S."/>
            <person name="Ito T."/>
            <person name="Ito Y."/>
            <person name="Ito Y."/>
            <person name="Iwabuchi A."/>
            <person name="Kamiya K."/>
            <person name="Karasawa W."/>
            <person name="Kurita K."/>
            <person name="Katagiri S."/>
            <person name="Kikuta A."/>
            <person name="Kobayashi H."/>
            <person name="Kobayashi N."/>
            <person name="Machita K."/>
            <person name="Maehara T."/>
            <person name="Masukawa M."/>
            <person name="Mizubayashi T."/>
            <person name="Mukai Y."/>
            <person name="Nagasaki H."/>
            <person name="Nagata Y."/>
            <person name="Naito S."/>
            <person name="Nakashima M."/>
            <person name="Nakama Y."/>
            <person name="Nakamichi Y."/>
            <person name="Nakamura M."/>
            <person name="Meguro A."/>
            <person name="Negishi M."/>
            <person name="Ohta I."/>
            <person name="Ohta T."/>
            <person name="Okamoto M."/>
            <person name="Ono N."/>
            <person name="Saji S."/>
            <person name="Sakaguchi M."/>
            <person name="Sakai K."/>
            <person name="Shibata M."/>
            <person name="Shimokawa T."/>
            <person name="Song J."/>
            <person name="Takazaki Y."/>
            <person name="Terasawa K."/>
            <person name="Tsugane M."/>
            <person name="Tsuji K."/>
            <person name="Ueda S."/>
            <person name="Waki K."/>
            <person name="Yamagata H."/>
            <person name="Yamamoto M."/>
            <person name="Yamamoto S."/>
            <person name="Yamane H."/>
            <person name="Yoshiki S."/>
            <person name="Yoshihara R."/>
            <person name="Yukawa K."/>
            <person name="Zhong H."/>
            <person name="Yano M."/>
            <person name="Yuan Q."/>
            <person name="Ouyang S."/>
            <person name="Liu J."/>
            <person name="Jones K.M."/>
            <person name="Gansberger K."/>
            <person name="Moffat K."/>
            <person name="Hill J."/>
            <person name="Bera J."/>
            <person name="Fadrosh D."/>
            <person name="Jin S."/>
            <person name="Johri S."/>
            <person name="Kim M."/>
            <person name="Overton L."/>
            <person name="Reardon M."/>
            <person name="Tsitrin T."/>
            <person name="Vuong H."/>
            <person name="Weaver B."/>
            <person name="Ciecko A."/>
            <person name="Tallon L."/>
            <person name="Jackson J."/>
            <person name="Pai G."/>
            <person name="Aken S.V."/>
            <person name="Utterback T."/>
            <person name="Reidmuller S."/>
            <person name="Feldblyum T."/>
            <person name="Hsiao J."/>
            <person name="Zismann V."/>
            <person name="Iobst S."/>
            <person name="de Vazeille A.R."/>
            <person name="Buell C.R."/>
            <person name="Ying K."/>
            <person name="Li Y."/>
            <person name="Lu T."/>
            <person name="Huang Y."/>
            <person name="Zhao Q."/>
            <person name="Feng Q."/>
            <person name="Zhang L."/>
            <person name="Zhu J."/>
            <person name="Weng Q."/>
            <person name="Mu J."/>
            <person name="Lu Y."/>
            <person name="Fan D."/>
            <person name="Liu Y."/>
            <person name="Guan J."/>
            <person name="Zhang Y."/>
            <person name="Yu S."/>
            <person name="Liu X."/>
            <person name="Zhang Y."/>
            <person name="Hong G."/>
            <person name="Han B."/>
            <person name="Choisne N."/>
            <person name="Demange N."/>
            <person name="Orjeda G."/>
            <person name="Samain S."/>
            <person name="Cattolico L."/>
            <person name="Pelletier E."/>
            <person name="Couloux A."/>
            <person name="Segurens B."/>
            <person name="Wincker P."/>
            <person name="D'Hont A."/>
            <person name="Scarpelli C."/>
            <person name="Weissenbach J."/>
            <person name="Salanoubat M."/>
            <person name="Quetier F."/>
            <person name="Yu Y."/>
            <person name="Kim H.R."/>
            <person name="Rambo T."/>
            <person name="Currie J."/>
            <person name="Collura K."/>
            <person name="Luo M."/>
            <person name="Yang T."/>
            <person name="Ammiraju J.S.S."/>
            <person name="Engler F."/>
            <person name="Soderlund C."/>
            <person name="Wing R.A."/>
            <person name="Palmer L.E."/>
            <person name="de la Bastide M."/>
            <person name="Spiegel L."/>
            <person name="Nascimento L."/>
            <person name="Zutavern T."/>
            <person name="O'Shaughnessy A."/>
            <person name="Dike S."/>
            <person name="Dedhia N."/>
            <person name="Preston R."/>
            <person name="Balija V."/>
            <person name="McCombie W.R."/>
            <person name="Chow T."/>
            <person name="Chen H."/>
            <person name="Chung M."/>
            <person name="Chen C."/>
            <person name="Shaw J."/>
            <person name="Wu H."/>
            <person name="Hsiao K."/>
            <person name="Chao Y."/>
            <person name="Chu M."/>
            <person name="Cheng C."/>
            <person name="Hour A."/>
            <person name="Lee P."/>
            <person name="Lin S."/>
            <person name="Lin Y."/>
            <person name="Liou J."/>
            <person name="Liu S."/>
            <person name="Hsing Y."/>
            <person name="Raghuvanshi S."/>
            <person name="Mohanty A."/>
            <person name="Bharti A.K."/>
            <person name="Gaur A."/>
            <person name="Gupta V."/>
            <person name="Kumar D."/>
            <person name="Ravi V."/>
            <person name="Vij S."/>
            <person name="Kapur A."/>
            <person name="Khurana P."/>
            <person name="Khurana P."/>
            <person name="Khurana J.P."/>
            <person name="Tyagi A.K."/>
            <person name="Gaikwad K."/>
            <person name="Singh A."/>
            <person name="Dalal V."/>
            <person name="Srivastava S."/>
            <person name="Dixit A."/>
            <person name="Pal A.K."/>
            <person name="Ghazi I.A."/>
            <person name="Yadav M."/>
            <person name="Pandit A."/>
            <person name="Bhargava A."/>
            <person name="Sureshbabu K."/>
            <person name="Batra K."/>
            <person name="Sharma T.R."/>
            <person name="Mohapatra T."/>
            <person name="Singh N.K."/>
            <person name="Messing J."/>
            <person name="Nelson A.B."/>
            <person name="Fuks G."/>
            <person name="Kavchok S."/>
            <person name="Keizer G."/>
            <person name="Linton E."/>
            <person name="Llaca V."/>
            <person name="Song R."/>
            <person name="Tanyolac B."/>
            <person name="Young S."/>
            <person name="Ho-Il K."/>
            <person name="Hahn J.H."/>
            <person name="Sangsakoo G."/>
            <person name="Vanavichit A."/>
            <person name="de Mattos Luiz.A.T."/>
            <person name="Zimmer P.D."/>
            <person name="Malone G."/>
            <person name="Dellagostin O."/>
            <person name="de Oliveira A.C."/>
            <person name="Bevan M."/>
            <person name="Bancroft I."/>
            <person name="Minx P."/>
            <person name="Cordum H."/>
            <person name="Wilson R."/>
            <person name="Cheng Z."/>
            <person name="Jin W."/>
            <person name="Jiang J."/>
            <person name="Leong S.A."/>
            <person name="Iwama H."/>
            <person name="Gojobori T."/>
            <person name="Itoh T."/>
            <person name="Niimura Y."/>
            <person name="Fujii Y."/>
            <person name="Habara T."/>
            <person name="Sakai H."/>
            <person name="Sato Y."/>
            <person name="Wilson G."/>
            <person name="Kumar K."/>
            <person name="McCouch S."/>
            <person name="Juretic N."/>
            <person name="Hoen D."/>
            <person name="Wright S."/>
            <person name="Bruskiewich R."/>
            <person name="Bureau T."/>
            <person name="Miyao A."/>
            <person name="Hirochika H."/>
            <person name="Nishikawa T."/>
            <person name="Kadowaki K."/>
            <person name="Sugiura M."/>
            <person name="Burr B."/>
            <person name="Sasaki T."/>
        </authorList>
    </citation>
    <scope>NUCLEOTIDE SEQUENCE [LARGE SCALE GENOMIC DNA]</scope>
    <source>
        <strain evidence="2">cv. Nipponbare</strain>
    </source>
</reference>
<accession>Q0DQX2</accession>
<dbReference type="PANTHER" id="PTHR48243">
    <property type="entry name" value="AMINOTRANSFERASE-LIKE PLANT MOBILE DOMAIN-CONTAINING PROTEIN"/>
    <property type="match status" value="1"/>
</dbReference>
<reference evidence="2" key="2">
    <citation type="journal article" date="2008" name="Nucleic Acids Res.">
        <title>The rice annotation project database (RAP-DB): 2008 update.</title>
        <authorList>
            <consortium name="The rice annotation project (RAP)"/>
        </authorList>
    </citation>
    <scope>GENOME REANNOTATION</scope>
    <source>
        <strain evidence="2">cv. Nipponbare</strain>
    </source>
</reference>
<dbReference type="EMBL" id="AP008209">
    <property type="protein sequence ID" value="BAF12366.2"/>
    <property type="molecule type" value="Genomic_DNA"/>
</dbReference>
<evidence type="ECO:0000313" key="1">
    <source>
        <dbReference type="EMBL" id="BAF12366.2"/>
    </source>
</evidence>
<dbReference type="PANTHER" id="PTHR48243:SF1">
    <property type="entry name" value="AMINOTRANSFERASE-LIKE PLANT MOBILE DOMAIN-CONTAINING PROTEIN"/>
    <property type="match status" value="1"/>
</dbReference>
<name>Q0DQX2_ORYSJ</name>
<dbReference type="KEGG" id="dosa:Os03g0439300"/>